<dbReference type="EMBL" id="AFNT02000003">
    <property type="protein sequence ID" value="ERJ07385.1"/>
    <property type="molecule type" value="Genomic_DNA"/>
</dbReference>
<evidence type="ECO:0000313" key="1">
    <source>
        <dbReference type="EMBL" id="ERJ07385.1"/>
    </source>
</evidence>
<evidence type="ECO:0000313" key="2">
    <source>
        <dbReference type="Proteomes" id="UP000003861"/>
    </source>
</evidence>
<name>F7PMG8_9EURY</name>
<comment type="caution">
    <text evidence="1">The sequence shown here is derived from an EMBL/GenBank/DDBJ whole genome shotgun (WGS) entry which is preliminary data.</text>
</comment>
<accession>F7PMG8</accession>
<sequence length="157" mass="18031">MSPELPTDEDIDRERLVAFLKKKGSIELLIVVSEGGARYSEIVEETSIADSTVDKRRAEAVDLNLIGTDSKPGEDGMERFYVLKPLGQVVRLDVHRAGLDKVFWQLQALREQYSERSETVISTFEDETTDLESARNRMLKYEDFDQIGSNESRWDWL</sequence>
<dbReference type="AlphaFoldDB" id="F7PMG8"/>
<proteinExistence type="predicted"/>
<organism evidence="1 2">
    <name type="scientific">Halorhabdus tiamatea SARL4B</name>
    <dbReference type="NCBI Taxonomy" id="1033806"/>
    <lineage>
        <taxon>Archaea</taxon>
        <taxon>Methanobacteriati</taxon>
        <taxon>Methanobacteriota</taxon>
        <taxon>Stenosarchaea group</taxon>
        <taxon>Halobacteria</taxon>
        <taxon>Halobacteriales</taxon>
        <taxon>Haloarculaceae</taxon>
        <taxon>Halorhabdus</taxon>
    </lineage>
</organism>
<dbReference type="Proteomes" id="UP000003861">
    <property type="component" value="Unassembled WGS sequence"/>
</dbReference>
<protein>
    <submittedName>
        <fullName evidence="1">Uncharacterized protein</fullName>
    </submittedName>
</protein>
<dbReference type="RefSeq" id="WP_008526931.1">
    <property type="nucleotide sequence ID" value="NZ_AFNT02000003.1"/>
</dbReference>
<gene>
    <name evidence="1" type="ORF">HLRTI_000427</name>
</gene>
<reference evidence="1 2" key="1">
    <citation type="journal article" date="2011" name="J. Bacteriol.">
        <title>Genome sequence of Halorhabdus tiamatea, the first archaeon isolated from a deep-sea anoxic brine lake.</title>
        <authorList>
            <person name="Antunes A."/>
            <person name="Alam I."/>
            <person name="Bajic V.B."/>
            <person name="Stingl U."/>
        </authorList>
    </citation>
    <scope>NUCLEOTIDE SEQUENCE [LARGE SCALE GENOMIC DNA]</scope>
    <source>
        <strain evidence="1 2">SARL4B</strain>
    </source>
</reference>
<reference evidence="1 2" key="2">
    <citation type="journal article" date="2013" name="PLoS ONE">
        <title>INDIGO - INtegrated Data Warehouse of MIcrobial GenOmes with Examples from the Red Sea Extremophiles.</title>
        <authorList>
            <person name="Alam I."/>
            <person name="Antunes A."/>
            <person name="Kamau A.A."/>
            <person name="Ba Alawi W."/>
            <person name="Kalkatawi M."/>
            <person name="Stingl U."/>
            <person name="Bajic V.B."/>
        </authorList>
    </citation>
    <scope>NUCLEOTIDE SEQUENCE [LARGE SCALE GENOMIC DNA]</scope>
    <source>
        <strain evidence="1 2">SARL4B</strain>
    </source>
</reference>